<evidence type="ECO:0000313" key="5">
    <source>
        <dbReference type="EMBL" id="KAF0698130.1"/>
    </source>
</evidence>
<dbReference type="PANTHER" id="PTHR44533">
    <property type="entry name" value="DEAD/H RNA HELICASE, PUTATIVE-RELATED"/>
    <property type="match status" value="1"/>
</dbReference>
<dbReference type="PANTHER" id="PTHR44533:SF4">
    <property type="entry name" value="DEAD_H RNA HELICASE, PUTATIVE-RELATED"/>
    <property type="match status" value="1"/>
</dbReference>
<dbReference type="Proteomes" id="UP000332933">
    <property type="component" value="Unassembled WGS sequence"/>
</dbReference>
<evidence type="ECO:0000256" key="3">
    <source>
        <dbReference type="SAM" id="MobiDB-lite"/>
    </source>
</evidence>
<reference evidence="5" key="2">
    <citation type="submission" date="2019-06" db="EMBL/GenBank/DDBJ databases">
        <title>Genomics analysis of Aphanomyces spp. identifies a new class of oomycete effector associated with host adaptation.</title>
        <authorList>
            <person name="Gaulin E."/>
        </authorList>
    </citation>
    <scope>NUCLEOTIDE SEQUENCE</scope>
    <source>
        <strain evidence="5">CBS 578.67</strain>
    </source>
</reference>
<evidence type="ECO:0000256" key="1">
    <source>
        <dbReference type="ARBA" id="ARBA00022801"/>
    </source>
</evidence>
<keyword evidence="2" id="KW-0547">Nucleotide-binding</keyword>
<dbReference type="Pfam" id="PF00270">
    <property type="entry name" value="DEAD"/>
    <property type="match status" value="1"/>
</dbReference>
<evidence type="ECO:0000256" key="2">
    <source>
        <dbReference type="ARBA" id="ARBA00022806"/>
    </source>
</evidence>
<dbReference type="GO" id="GO:0003676">
    <property type="term" value="F:nucleic acid binding"/>
    <property type="evidence" value="ECO:0007669"/>
    <property type="project" value="InterPro"/>
</dbReference>
<dbReference type="GO" id="GO:0016787">
    <property type="term" value="F:hydrolase activity"/>
    <property type="evidence" value="ECO:0007669"/>
    <property type="project" value="UniProtKB-KW"/>
</dbReference>
<keyword evidence="2" id="KW-0067">ATP-binding</keyword>
<dbReference type="GO" id="GO:0004386">
    <property type="term" value="F:helicase activity"/>
    <property type="evidence" value="ECO:0007669"/>
    <property type="project" value="UniProtKB-KW"/>
</dbReference>
<dbReference type="SUPFAM" id="SSF52540">
    <property type="entry name" value="P-loop containing nucleoside triphosphate hydrolases"/>
    <property type="match status" value="2"/>
</dbReference>
<dbReference type="AlphaFoldDB" id="A0A485KU94"/>
<gene>
    <name evidence="6" type="primary">Aste57867_11226</name>
    <name evidence="5" type="ORF">As57867_011184</name>
    <name evidence="6" type="ORF">ASTE57867_11226</name>
</gene>
<dbReference type="OrthoDB" id="64767at2759"/>
<evidence type="ECO:0000259" key="4">
    <source>
        <dbReference type="PROSITE" id="PS51192"/>
    </source>
</evidence>
<organism evidence="6 7">
    <name type="scientific">Aphanomyces stellatus</name>
    <dbReference type="NCBI Taxonomy" id="120398"/>
    <lineage>
        <taxon>Eukaryota</taxon>
        <taxon>Sar</taxon>
        <taxon>Stramenopiles</taxon>
        <taxon>Oomycota</taxon>
        <taxon>Saprolegniomycetes</taxon>
        <taxon>Saprolegniales</taxon>
        <taxon>Verrucalvaceae</taxon>
        <taxon>Aphanomyces</taxon>
    </lineage>
</organism>
<dbReference type="EMBL" id="CAADRA010005281">
    <property type="protein sequence ID" value="VFT88092.1"/>
    <property type="molecule type" value="Genomic_DNA"/>
</dbReference>
<dbReference type="InterPro" id="IPR011545">
    <property type="entry name" value="DEAD/DEAH_box_helicase_dom"/>
</dbReference>
<keyword evidence="1" id="KW-0378">Hydrolase</keyword>
<keyword evidence="2" id="KW-0347">Helicase</keyword>
<dbReference type="GO" id="GO:0005737">
    <property type="term" value="C:cytoplasm"/>
    <property type="evidence" value="ECO:0007669"/>
    <property type="project" value="TreeGrafter"/>
</dbReference>
<dbReference type="InterPro" id="IPR014001">
    <property type="entry name" value="Helicase_ATP-bd"/>
</dbReference>
<dbReference type="Gene3D" id="3.40.50.300">
    <property type="entry name" value="P-loop containing nucleotide triphosphate hydrolases"/>
    <property type="match status" value="2"/>
</dbReference>
<feature type="compositionally biased region" description="Basic and acidic residues" evidence="3">
    <location>
        <begin position="452"/>
        <end position="489"/>
    </location>
</feature>
<feature type="domain" description="Helicase ATP-binding" evidence="4">
    <location>
        <begin position="208"/>
        <end position="356"/>
    </location>
</feature>
<dbReference type="GO" id="GO:0005524">
    <property type="term" value="F:ATP binding"/>
    <property type="evidence" value="ECO:0007669"/>
    <property type="project" value="InterPro"/>
</dbReference>
<dbReference type="SMART" id="SM00487">
    <property type="entry name" value="DEXDc"/>
    <property type="match status" value="1"/>
</dbReference>
<accession>A0A485KU94</accession>
<keyword evidence="7" id="KW-1185">Reference proteome</keyword>
<proteinExistence type="predicted"/>
<feature type="region of interest" description="Disordered" evidence="3">
    <location>
        <begin position="444"/>
        <end position="496"/>
    </location>
</feature>
<sequence length="1047" mass="117515">MGTDGMHDVNWHKIFPKRIPVILRDLAPTNAFNPTNLWPLEEPAAAAAPADKKADAKKDAKKEKKAPVLKKADLIRLQLAKDLEDKKAKQDEEKLSNAKFVNLMDMKMATAAGRLKQLYEIKKEFLSKKNYIDAVDTLWEIQHMPKGATDDEMTVHKKYKKYATKTMDYLKDTPLIPFQLTEMSDRLPPLNLHHMNKFILDTWQKEVLTHIDQNHSVVVCAPTSSGKTVLSSYVSVIGGKVLFLAPTEPLVWQVAALFQAMVKGTVALVTKGTVFLPEGFRILVGTPAAVESVLLDIGYDFQYCVFDEVHDLNGVEGDALERICKAMSCPFLALSATIGNATKVVDWWRGFHPNPIHLLEYRGRFINLQRMVFQKTQVVQLHPCAAVTYDYLVDQGFGAGDLAFTPRDTYALWNVMCKVYPMELIQDIAPEKYFESTVATQRAASPSAAKGSTDDKKKAKSSKKDDKDKKTSSKDKDKKSSSKSKAKDGGDDDDDENLDFLAPMCHRITLLESKQYEEVVKSRLQSLAPQFPDETKSLLSQLGLSTLQSTELDVTALIFDLVAKSLIPAICFQLDSVRCRQLFDELLAGIEAAQDAKFPGYRMKIEADYAEWEKQQAVAKKAQAKSKSLQEDQEREAQEFQESTAPDIHAPHPDFVLTPPGYRLSAAEFREIKWQLRRELSESSDDGHPLVRSLRRGIAIYNENLPAAYLRIVQSLAQAGRLAVVFSDEALAYGVNMPFRTCCFCEDAPTLSSLMVQQMAGRAGRRGLDRQGNIVFSGIEWPRMQELMRGLLPNVEGNPHNLYPTLCLQPFLSTAHVTEELLGRMTQHSLPHFMRGEEITTYLAQSRAYMQAVGVLSPTGQLNVDTSIARLVWECRKDVAESIGIFHLLELMLTEFGRVPGDNIGHQLALFNMLLRVVGREPYHAEYAHATPLQVVAGQEAVWDKVTAILQSLHDKVAALDCPDLVLPVALDAPLDGYVWSTLVENVIPSGLKTAQLNAIKKRLWHVGDKLRLMHNLLMYSGRYGVLEEIVRKCFRRIKWILIDSEV</sequence>
<feature type="region of interest" description="Disordered" evidence="3">
    <location>
        <begin position="623"/>
        <end position="648"/>
    </location>
</feature>
<feature type="compositionally biased region" description="Basic and acidic residues" evidence="3">
    <location>
        <begin position="628"/>
        <end position="638"/>
    </location>
</feature>
<reference evidence="6 7" key="1">
    <citation type="submission" date="2019-03" db="EMBL/GenBank/DDBJ databases">
        <authorList>
            <person name="Gaulin E."/>
            <person name="Dumas B."/>
        </authorList>
    </citation>
    <scope>NUCLEOTIDE SEQUENCE [LARGE SCALE GENOMIC DNA]</scope>
    <source>
        <strain evidence="6">CBS 568.67</strain>
    </source>
</reference>
<dbReference type="InterPro" id="IPR027417">
    <property type="entry name" value="P-loop_NTPase"/>
</dbReference>
<evidence type="ECO:0000313" key="6">
    <source>
        <dbReference type="EMBL" id="VFT88092.1"/>
    </source>
</evidence>
<dbReference type="InterPro" id="IPR052431">
    <property type="entry name" value="SKI2_subfamily_helicases"/>
</dbReference>
<dbReference type="PROSITE" id="PS51192">
    <property type="entry name" value="HELICASE_ATP_BIND_1"/>
    <property type="match status" value="1"/>
</dbReference>
<name>A0A485KU94_9STRA</name>
<evidence type="ECO:0000313" key="7">
    <source>
        <dbReference type="Proteomes" id="UP000332933"/>
    </source>
</evidence>
<dbReference type="EMBL" id="VJMH01005260">
    <property type="protein sequence ID" value="KAF0698130.1"/>
    <property type="molecule type" value="Genomic_DNA"/>
</dbReference>
<protein>
    <submittedName>
        <fullName evidence="6">Aste57867_11226 protein</fullName>
    </submittedName>
</protein>